<dbReference type="Proteomes" id="UP001428341">
    <property type="component" value="Unassembled WGS sequence"/>
</dbReference>
<sequence>MLTDHVFQKRSLKKESGRLKDNNQRAKSTSRSRDRRLRDTRNQSSFVSICFCWVIWQMSATIVSDPMVVSAPETAASATTQLIAQTEIEFVKCDCCGLTEECTQAYIETIRERYQGKWVCGLCAEVIKDEIVRTERLISTEEAMAKHMNYCKTIRSPGPAPDAAAIHLITAMRQILRRSLDSPRALRSTPSSPTNKVGEICGPALTRSGSCFPSLSG</sequence>
<reference evidence="2 3" key="1">
    <citation type="submission" date="2024-05" db="EMBL/GenBank/DDBJ databases">
        <title>Haplotype-resolved chromosome-level genome assembly of Huyou (Citrus changshanensis).</title>
        <authorList>
            <person name="Miao C."/>
            <person name="Chen W."/>
            <person name="Wu Y."/>
            <person name="Wang L."/>
            <person name="Zhao S."/>
            <person name="Grierson D."/>
            <person name="Xu C."/>
            <person name="Chen K."/>
        </authorList>
    </citation>
    <scope>NUCLEOTIDE SEQUENCE [LARGE SCALE GENOMIC DNA]</scope>
    <source>
        <strain evidence="2">01-14</strain>
        <tissue evidence="2">Leaf</tissue>
    </source>
</reference>
<organism evidence="2 3">
    <name type="scientific">Citrus x changshan-huyou</name>
    <dbReference type="NCBI Taxonomy" id="2935761"/>
    <lineage>
        <taxon>Eukaryota</taxon>
        <taxon>Viridiplantae</taxon>
        <taxon>Streptophyta</taxon>
        <taxon>Embryophyta</taxon>
        <taxon>Tracheophyta</taxon>
        <taxon>Spermatophyta</taxon>
        <taxon>Magnoliopsida</taxon>
        <taxon>eudicotyledons</taxon>
        <taxon>Gunneridae</taxon>
        <taxon>Pentapetalae</taxon>
        <taxon>rosids</taxon>
        <taxon>malvids</taxon>
        <taxon>Sapindales</taxon>
        <taxon>Rutaceae</taxon>
        <taxon>Aurantioideae</taxon>
        <taxon>Citrus</taxon>
    </lineage>
</organism>
<comment type="caution">
    <text evidence="2">The sequence shown here is derived from an EMBL/GenBank/DDBJ whole genome shotgun (WGS) entry which is preliminary data.</text>
</comment>
<dbReference type="Pfam" id="PF07911">
    <property type="entry name" value="DUF1677"/>
    <property type="match status" value="1"/>
</dbReference>
<name>A0AAP0QVN6_9ROSI</name>
<dbReference type="EMBL" id="JBCGBO010000001">
    <property type="protein sequence ID" value="KAK9228867.1"/>
    <property type="molecule type" value="Genomic_DNA"/>
</dbReference>
<evidence type="ECO:0000256" key="1">
    <source>
        <dbReference type="SAM" id="MobiDB-lite"/>
    </source>
</evidence>
<dbReference type="AlphaFoldDB" id="A0AAP0QVN6"/>
<evidence type="ECO:0008006" key="4">
    <source>
        <dbReference type="Google" id="ProtNLM"/>
    </source>
</evidence>
<evidence type="ECO:0000313" key="3">
    <source>
        <dbReference type="Proteomes" id="UP001428341"/>
    </source>
</evidence>
<dbReference type="PANTHER" id="PTHR33108">
    <property type="entry name" value="OS01G0745000 PROTEIN"/>
    <property type="match status" value="1"/>
</dbReference>
<keyword evidence="3" id="KW-1185">Reference proteome</keyword>
<evidence type="ECO:0000313" key="2">
    <source>
        <dbReference type="EMBL" id="KAK9228867.1"/>
    </source>
</evidence>
<proteinExistence type="predicted"/>
<feature type="region of interest" description="Disordered" evidence="1">
    <location>
        <begin position="18"/>
        <end position="37"/>
    </location>
</feature>
<protein>
    <recommendedName>
        <fullName evidence="4">DUF1677 family protein</fullName>
    </recommendedName>
</protein>
<dbReference type="PANTHER" id="PTHR33108:SF32">
    <property type="entry name" value="DUF1677 FAMILY PROTEIN (DUF1677)"/>
    <property type="match status" value="1"/>
</dbReference>
<dbReference type="InterPro" id="IPR012876">
    <property type="entry name" value="DUF1677_pln"/>
</dbReference>
<accession>A0AAP0QVN6</accession>
<gene>
    <name evidence="2" type="ORF">WN944_021824</name>
</gene>